<proteinExistence type="predicted"/>
<dbReference type="InterPro" id="IPR008567">
    <property type="entry name" value="BKACE"/>
</dbReference>
<name>A0A291RR11_9NOCA</name>
<dbReference type="GO" id="GO:0046872">
    <property type="term" value="F:metal ion binding"/>
    <property type="evidence" value="ECO:0007669"/>
    <property type="project" value="UniProtKB-KW"/>
</dbReference>
<keyword evidence="4" id="KW-0862">Zinc</keyword>
<dbReference type="Proteomes" id="UP000221961">
    <property type="component" value="Chromosome"/>
</dbReference>
<organism evidence="6 7">
    <name type="scientific">Nocardia terpenica</name>
    <dbReference type="NCBI Taxonomy" id="455432"/>
    <lineage>
        <taxon>Bacteria</taxon>
        <taxon>Bacillati</taxon>
        <taxon>Actinomycetota</taxon>
        <taxon>Actinomycetes</taxon>
        <taxon>Mycobacteriales</taxon>
        <taxon>Nocardiaceae</taxon>
        <taxon>Nocardia</taxon>
    </lineage>
</organism>
<feature type="region of interest" description="Disordered" evidence="5">
    <location>
        <begin position="165"/>
        <end position="184"/>
    </location>
</feature>
<dbReference type="PANTHER" id="PTHR37418">
    <property type="entry name" value="3-KETO-5-AMINOHEXANOATE CLEAVAGE ENZYME-RELATED"/>
    <property type="match status" value="1"/>
</dbReference>
<dbReference type="AlphaFoldDB" id="A0A291RR11"/>
<dbReference type="EMBL" id="CP023778">
    <property type="protein sequence ID" value="ATL69913.1"/>
    <property type="molecule type" value="Genomic_DNA"/>
</dbReference>
<evidence type="ECO:0000256" key="5">
    <source>
        <dbReference type="SAM" id="MobiDB-lite"/>
    </source>
</evidence>
<dbReference type="KEGG" id="ntp:CRH09_30800"/>
<evidence type="ECO:0000313" key="7">
    <source>
        <dbReference type="Proteomes" id="UP000221961"/>
    </source>
</evidence>
<protein>
    <submittedName>
        <fullName evidence="6">Uncharacterized protein</fullName>
    </submittedName>
</protein>
<sequence length="184" mass="20399">MELGSSGQLNVTLLFGFSSGMSFPATYEEFKRVVELAKSLEHDLAEPGVKKRKVTITVGAAVPPHLAPTHFRELDVGQQRGRRACALRRLINYAAQPDSGVDIVRTGMEDTPYLVDAYGQVRMTDNVELLSMAIDELRANGADIEYDDKVVFECMATDSVRDNMPKMEPCSALRQDSDDSWVEP</sequence>
<accession>A0A291RR11</accession>
<reference evidence="6 7" key="1">
    <citation type="submission" date="2017-10" db="EMBL/GenBank/DDBJ databases">
        <title>Comparative genomics between pathogenic Norcardia.</title>
        <authorList>
            <person name="Zeng L."/>
        </authorList>
    </citation>
    <scope>NUCLEOTIDE SEQUENCE [LARGE SCALE GENOMIC DNA]</scope>
    <source>
        <strain evidence="6 7">NC_YFY_NT001</strain>
    </source>
</reference>
<comment type="cofactor">
    <cofactor evidence="1">
        <name>Zn(2+)</name>
        <dbReference type="ChEBI" id="CHEBI:29105"/>
    </cofactor>
</comment>
<keyword evidence="2" id="KW-0808">Transferase</keyword>
<evidence type="ECO:0000256" key="2">
    <source>
        <dbReference type="ARBA" id="ARBA00022679"/>
    </source>
</evidence>
<evidence type="ECO:0000256" key="1">
    <source>
        <dbReference type="ARBA" id="ARBA00001947"/>
    </source>
</evidence>
<keyword evidence="3" id="KW-0479">Metal-binding</keyword>
<evidence type="ECO:0000256" key="3">
    <source>
        <dbReference type="ARBA" id="ARBA00022723"/>
    </source>
</evidence>
<evidence type="ECO:0000256" key="4">
    <source>
        <dbReference type="ARBA" id="ARBA00022833"/>
    </source>
</evidence>
<gene>
    <name evidence="6" type="ORF">CRH09_30800</name>
</gene>
<dbReference type="PANTHER" id="PTHR37418:SF2">
    <property type="entry name" value="3-KETO-5-AMINOHEXANOATE CLEAVAGE ENZYME"/>
    <property type="match status" value="1"/>
</dbReference>
<dbReference type="GO" id="GO:0043720">
    <property type="term" value="F:3-keto-5-aminohexanoate cleavage activity"/>
    <property type="evidence" value="ECO:0007669"/>
    <property type="project" value="InterPro"/>
</dbReference>
<evidence type="ECO:0000313" key="6">
    <source>
        <dbReference type="EMBL" id="ATL69913.1"/>
    </source>
</evidence>